<dbReference type="InterPro" id="IPR011701">
    <property type="entry name" value="MFS"/>
</dbReference>
<feature type="transmembrane region" description="Helical" evidence="5">
    <location>
        <begin position="150"/>
        <end position="171"/>
    </location>
</feature>
<dbReference type="PANTHER" id="PTHR23508">
    <property type="entry name" value="CARBOXYLIC ACID TRANSPORTER PROTEIN HOMOLOG"/>
    <property type="match status" value="1"/>
</dbReference>
<dbReference type="Gene3D" id="1.20.1250.20">
    <property type="entry name" value="MFS general substrate transporter like domains"/>
    <property type="match status" value="1"/>
</dbReference>
<gene>
    <name evidence="7" type="ORF">SAMN05216551_102437</name>
</gene>
<keyword evidence="8" id="KW-1185">Reference proteome</keyword>
<feature type="transmembrane region" description="Helical" evidence="5">
    <location>
        <begin position="323"/>
        <end position="345"/>
    </location>
</feature>
<keyword evidence="4 5" id="KW-0472">Membrane</keyword>
<feature type="transmembrane region" description="Helical" evidence="5">
    <location>
        <begin position="117"/>
        <end position="138"/>
    </location>
</feature>
<evidence type="ECO:0000259" key="6">
    <source>
        <dbReference type="PROSITE" id="PS50850"/>
    </source>
</evidence>
<dbReference type="PROSITE" id="PS00217">
    <property type="entry name" value="SUGAR_TRANSPORT_2"/>
    <property type="match status" value="1"/>
</dbReference>
<dbReference type="SUPFAM" id="SSF103473">
    <property type="entry name" value="MFS general substrate transporter"/>
    <property type="match status" value="1"/>
</dbReference>
<dbReference type="OrthoDB" id="7066727at2"/>
<keyword evidence="3 5" id="KW-1133">Transmembrane helix</keyword>
<feature type="transmembrane region" description="Helical" evidence="5">
    <location>
        <begin position="91"/>
        <end position="111"/>
    </location>
</feature>
<protein>
    <submittedName>
        <fullName evidence="7">MFS transporter, AAHS family, benzoate transport protein</fullName>
    </submittedName>
</protein>
<feature type="transmembrane region" description="Helical" evidence="5">
    <location>
        <begin position="387"/>
        <end position="406"/>
    </location>
</feature>
<dbReference type="InterPro" id="IPR036259">
    <property type="entry name" value="MFS_trans_sf"/>
</dbReference>
<evidence type="ECO:0000256" key="4">
    <source>
        <dbReference type="ARBA" id="ARBA00023136"/>
    </source>
</evidence>
<organism evidence="7 8">
    <name type="scientific">Chitinasiproducens palmae</name>
    <dbReference type="NCBI Taxonomy" id="1770053"/>
    <lineage>
        <taxon>Bacteria</taxon>
        <taxon>Pseudomonadati</taxon>
        <taxon>Pseudomonadota</taxon>
        <taxon>Betaproteobacteria</taxon>
        <taxon>Burkholderiales</taxon>
        <taxon>Burkholderiaceae</taxon>
        <taxon>Chitinasiproducens</taxon>
    </lineage>
</organism>
<evidence type="ECO:0000256" key="2">
    <source>
        <dbReference type="ARBA" id="ARBA00022692"/>
    </source>
</evidence>
<proteinExistence type="predicted"/>
<dbReference type="Proteomes" id="UP000243719">
    <property type="component" value="Unassembled WGS sequence"/>
</dbReference>
<feature type="domain" description="Major facilitator superfamily (MFS) profile" evidence="6">
    <location>
        <begin position="23"/>
        <end position="436"/>
    </location>
</feature>
<feature type="transmembrane region" description="Helical" evidence="5">
    <location>
        <begin position="61"/>
        <end position="79"/>
    </location>
</feature>
<evidence type="ECO:0000313" key="8">
    <source>
        <dbReference type="Proteomes" id="UP000243719"/>
    </source>
</evidence>
<keyword evidence="2 5" id="KW-0812">Transmembrane</keyword>
<dbReference type="STRING" id="1770053.SAMN05216551_102437"/>
<dbReference type="AlphaFoldDB" id="A0A1H2PLC0"/>
<feature type="transmembrane region" description="Helical" evidence="5">
    <location>
        <begin position="258"/>
        <end position="278"/>
    </location>
</feature>
<accession>A0A1H2PLC0</accession>
<dbReference type="PANTHER" id="PTHR23508:SF10">
    <property type="entry name" value="CARBOXYLIC ACID TRANSPORTER PROTEIN HOMOLOG"/>
    <property type="match status" value="1"/>
</dbReference>
<dbReference type="PROSITE" id="PS00216">
    <property type="entry name" value="SUGAR_TRANSPORT_1"/>
    <property type="match status" value="1"/>
</dbReference>
<dbReference type="GO" id="GO:0005886">
    <property type="term" value="C:plasma membrane"/>
    <property type="evidence" value="ECO:0007669"/>
    <property type="project" value="TreeGrafter"/>
</dbReference>
<evidence type="ECO:0000256" key="5">
    <source>
        <dbReference type="SAM" id="Phobius"/>
    </source>
</evidence>
<reference evidence="8" key="1">
    <citation type="submission" date="2016-09" db="EMBL/GenBank/DDBJ databases">
        <authorList>
            <person name="Varghese N."/>
            <person name="Submissions S."/>
        </authorList>
    </citation>
    <scope>NUCLEOTIDE SEQUENCE [LARGE SCALE GENOMIC DNA]</scope>
    <source>
        <strain evidence="8">JS23</strain>
    </source>
</reference>
<feature type="transmembrane region" description="Helical" evidence="5">
    <location>
        <begin position="290"/>
        <end position="311"/>
    </location>
</feature>
<dbReference type="EMBL" id="FNLO01000002">
    <property type="protein sequence ID" value="SDV47280.1"/>
    <property type="molecule type" value="Genomic_DNA"/>
</dbReference>
<dbReference type="Pfam" id="PF07690">
    <property type="entry name" value="MFS_1"/>
    <property type="match status" value="1"/>
</dbReference>
<feature type="transmembrane region" description="Helical" evidence="5">
    <location>
        <begin position="412"/>
        <end position="429"/>
    </location>
</feature>
<feature type="transmembrane region" description="Helical" evidence="5">
    <location>
        <begin position="177"/>
        <end position="198"/>
    </location>
</feature>
<dbReference type="InterPro" id="IPR020846">
    <property type="entry name" value="MFS_dom"/>
</dbReference>
<dbReference type="RefSeq" id="WP_091905731.1">
    <property type="nucleotide sequence ID" value="NZ_FNLO01000002.1"/>
</dbReference>
<evidence type="ECO:0000313" key="7">
    <source>
        <dbReference type="EMBL" id="SDV47280.1"/>
    </source>
</evidence>
<evidence type="ECO:0000256" key="3">
    <source>
        <dbReference type="ARBA" id="ARBA00022989"/>
    </source>
</evidence>
<sequence length="453" mass="47181">MKPTSATNALPGLSPTPRTTYTVLLLCFLAIVSEGYDVGVMGVIVPALLHDSQWHLTPVQIGEMGSAALFGTLFGSYFIGFLSDMLGRKPLMIGCVALFSLSMIGAAWAPSPLAFSIARFIGGLGLGGVISAAAALTVEYSPVARRNLNFALMYSGYSLGALLSALIGMAYLPSHGWRFVVALGAAPLLLVPVLMIYLPESLQLLVERGKTREAGTLAARLGLRDFDANALRVVRGPSEGWLASVRAIFSRGQASTTFCLWLAQIAAVMVIYGLGTWLPQIMRKLGYELGPSLSFLAVFMLSSAVGGVVMGRVSDRLGARRTIAGGYVIGALAIALLTVPGGGLLRNYTLVALAGLGSVGVAMVQLGHIATYYAASIRASATGWAVGVGRFGAMAGPIIGGYLAAQSVDVKWNFYVFACASLVAGIAIISTPRTSVTVADAVGKDAQLDTPAH</sequence>
<dbReference type="PROSITE" id="PS50850">
    <property type="entry name" value="MFS"/>
    <property type="match status" value="1"/>
</dbReference>
<feature type="transmembrane region" description="Helical" evidence="5">
    <location>
        <begin position="21"/>
        <end position="49"/>
    </location>
</feature>
<feature type="transmembrane region" description="Helical" evidence="5">
    <location>
        <begin position="351"/>
        <end position="375"/>
    </location>
</feature>
<evidence type="ECO:0000256" key="1">
    <source>
        <dbReference type="ARBA" id="ARBA00004141"/>
    </source>
</evidence>
<comment type="subcellular location">
    <subcellularLocation>
        <location evidence="1">Membrane</location>
        <topology evidence="1">Multi-pass membrane protein</topology>
    </subcellularLocation>
</comment>
<dbReference type="GO" id="GO:0046943">
    <property type="term" value="F:carboxylic acid transmembrane transporter activity"/>
    <property type="evidence" value="ECO:0007669"/>
    <property type="project" value="TreeGrafter"/>
</dbReference>
<dbReference type="InterPro" id="IPR005829">
    <property type="entry name" value="Sugar_transporter_CS"/>
</dbReference>
<name>A0A1H2PLC0_9BURK</name>